<dbReference type="EMBL" id="QAOT01000034">
    <property type="protein sequence ID" value="PTR08714.1"/>
    <property type="molecule type" value="Genomic_DNA"/>
</dbReference>
<keyword evidence="1" id="KW-1133">Transmembrane helix</keyword>
<evidence type="ECO:0000256" key="1">
    <source>
        <dbReference type="SAM" id="Phobius"/>
    </source>
</evidence>
<evidence type="ECO:0000313" key="2">
    <source>
        <dbReference type="EMBL" id="PTR08714.1"/>
    </source>
</evidence>
<feature type="transmembrane region" description="Helical" evidence="1">
    <location>
        <begin position="129"/>
        <end position="149"/>
    </location>
</feature>
<evidence type="ECO:0000313" key="3">
    <source>
        <dbReference type="Proteomes" id="UP000244060"/>
    </source>
</evidence>
<proteinExistence type="predicted"/>
<organism evidence="2 3">
    <name type="scientific">Cereibacter azotoformans</name>
    <dbReference type="NCBI Taxonomy" id="43057"/>
    <lineage>
        <taxon>Bacteria</taxon>
        <taxon>Pseudomonadati</taxon>
        <taxon>Pseudomonadota</taxon>
        <taxon>Alphaproteobacteria</taxon>
        <taxon>Rhodobacterales</taxon>
        <taxon>Paracoccaceae</taxon>
        <taxon>Cereibacter</taxon>
    </lineage>
</organism>
<comment type="caution">
    <text evidence="2">The sequence shown here is derived from an EMBL/GenBank/DDBJ whole genome shotgun (WGS) entry which is preliminary data.</text>
</comment>
<protein>
    <recommendedName>
        <fullName evidence="4">Phage tail tape measure protein</fullName>
    </recommendedName>
</protein>
<dbReference type="OrthoDB" id="7592271at2"/>
<dbReference type="Proteomes" id="UP000244060">
    <property type="component" value="Unassembled WGS sequence"/>
</dbReference>
<gene>
    <name evidence="2" type="ORF">C8J28_1341</name>
</gene>
<sequence>MWVKSVVENYIAPMARVLIEVAKILHDVFGIIYKIASVFGEENAYAVIAWALTLFAVLGKVIGVVRTLVGWIGGAITGIKAVIGWFAGWQAAAAAAAAAAGTGAGPGPFASWALSIATIRQKFLAFKTWLMGFSLVSSFASWFSGLVPAVTGALSTVGATFAGWFAGLIPILTSIGAGIVAVLTSPITLTIAAIAVAVAGIWYFWDEIVAGVTWAGKKISDGFGWALDKVERLWTDSVEAIGDIVSGLWSTVYEGGKAAISGLGTWLSETATWLAGGIAALPGIVVDMVGSALSAVTDAFSGMLDGVVSVFTGAIEAITGVIDGIADKVKAAGTWVSDTLGFGGDEASTPAFAGGGRVRGPGTGTSDSILARLSNGEFVFKAAAVRKWGVGFLDQLNRGIMPAFATGGLVSIPAPVGISSAASMLGGGGGRPVLLQLPDGSTTSLTGGADAVAQLERSLRRSRTASICRKPSHYR</sequence>
<feature type="transmembrane region" description="Helical" evidence="1">
    <location>
        <begin position="161"/>
        <end position="180"/>
    </location>
</feature>
<feature type="transmembrane region" description="Helical" evidence="1">
    <location>
        <begin position="68"/>
        <end position="87"/>
    </location>
</feature>
<feature type="transmembrane region" description="Helical" evidence="1">
    <location>
        <begin position="93"/>
        <end position="117"/>
    </location>
</feature>
<evidence type="ECO:0008006" key="4">
    <source>
        <dbReference type="Google" id="ProtNLM"/>
    </source>
</evidence>
<keyword evidence="3" id="KW-1185">Reference proteome</keyword>
<name>A0A2T5JN47_9RHOB</name>
<keyword evidence="1" id="KW-0472">Membrane</keyword>
<keyword evidence="1" id="KW-0812">Transmembrane</keyword>
<dbReference type="AlphaFoldDB" id="A0A2T5JN47"/>
<reference evidence="2 3" key="1">
    <citation type="submission" date="2018-04" db="EMBL/GenBank/DDBJ databases">
        <title>Genomic Encyclopedia of Type Strains, Phase III (KMG-III): the genomes of soil and plant-associated and newly described type strains.</title>
        <authorList>
            <person name="Whitman W."/>
        </authorList>
    </citation>
    <scope>NUCLEOTIDE SEQUENCE [LARGE SCALE GENOMIC DNA]</scope>
    <source>
        <strain evidence="2 3">KA25</strain>
    </source>
</reference>
<feature type="transmembrane region" description="Helical" evidence="1">
    <location>
        <begin position="187"/>
        <end position="205"/>
    </location>
</feature>
<feature type="transmembrane region" description="Helical" evidence="1">
    <location>
        <begin position="44"/>
        <end position="61"/>
    </location>
</feature>
<accession>A0A2T5JN47</accession>